<organism evidence="1">
    <name type="scientific">Cladocopium goreaui</name>
    <dbReference type="NCBI Taxonomy" id="2562237"/>
    <lineage>
        <taxon>Eukaryota</taxon>
        <taxon>Sar</taxon>
        <taxon>Alveolata</taxon>
        <taxon>Dinophyceae</taxon>
        <taxon>Suessiales</taxon>
        <taxon>Symbiodiniaceae</taxon>
        <taxon>Cladocopium</taxon>
    </lineage>
</organism>
<name>A0A9P1BH54_9DINO</name>
<evidence type="ECO:0000313" key="1">
    <source>
        <dbReference type="EMBL" id="CAI3973389.1"/>
    </source>
</evidence>
<comment type="caution">
    <text evidence="1">The sequence shown here is derived from an EMBL/GenBank/DDBJ whole genome shotgun (WGS) entry which is preliminary data.</text>
</comment>
<proteinExistence type="predicted"/>
<keyword evidence="2" id="KW-0645">Protease</keyword>
<dbReference type="GO" id="GO:0008233">
    <property type="term" value="F:peptidase activity"/>
    <property type="evidence" value="ECO:0007669"/>
    <property type="project" value="UniProtKB-KW"/>
</dbReference>
<evidence type="ECO:0000313" key="2">
    <source>
        <dbReference type="EMBL" id="CAL4760701.1"/>
    </source>
</evidence>
<dbReference type="AlphaFoldDB" id="A0A9P1BH54"/>
<accession>A0A9P1BH54</accession>
<gene>
    <name evidence="1" type="ORF">C1SCF055_LOCUS1898</name>
</gene>
<dbReference type="EMBL" id="CAMXCT020000071">
    <property type="protein sequence ID" value="CAL1126764.1"/>
    <property type="molecule type" value="Genomic_DNA"/>
</dbReference>
<keyword evidence="3" id="KW-1185">Reference proteome</keyword>
<dbReference type="Proteomes" id="UP001152797">
    <property type="component" value="Unassembled WGS sequence"/>
</dbReference>
<reference evidence="2 3" key="2">
    <citation type="submission" date="2024-05" db="EMBL/GenBank/DDBJ databases">
        <authorList>
            <person name="Chen Y."/>
            <person name="Shah S."/>
            <person name="Dougan E. K."/>
            <person name="Thang M."/>
            <person name="Chan C."/>
        </authorList>
    </citation>
    <scope>NUCLEOTIDE SEQUENCE [LARGE SCALE GENOMIC DNA]</scope>
</reference>
<dbReference type="EMBL" id="CAMXCT010000071">
    <property type="protein sequence ID" value="CAI3973389.1"/>
    <property type="molecule type" value="Genomic_DNA"/>
</dbReference>
<dbReference type="OrthoDB" id="10596312at2759"/>
<dbReference type="EMBL" id="CAMXCT030000071">
    <property type="protein sequence ID" value="CAL4760701.1"/>
    <property type="molecule type" value="Genomic_DNA"/>
</dbReference>
<keyword evidence="2" id="KW-0378">Hydrolase</keyword>
<protein>
    <submittedName>
        <fullName evidence="2">Protease Do-like PDZ domain-containing protein</fullName>
    </submittedName>
</protein>
<reference evidence="1" key="1">
    <citation type="submission" date="2022-10" db="EMBL/GenBank/DDBJ databases">
        <authorList>
            <person name="Chen Y."/>
            <person name="Dougan E. K."/>
            <person name="Chan C."/>
            <person name="Rhodes N."/>
            <person name="Thang M."/>
        </authorList>
    </citation>
    <scope>NUCLEOTIDE SEQUENCE</scope>
</reference>
<sequence>MFFSFQTNMVGMILATRRAPLRGEVCNLEETVPEAAQAMERLEKQVTGALQSMSKEVDQDGAGARPSAEAFAELLVVELSGAHPVDTPSAVPTKHRFRARLRPQRGRTLVEAVEVHWENGVVSVTACGGATALKDGSGYGLRFINGPSYETLVLGSNLVNGKLVRTLEEWREALVPDSGSIWTLETDLGILLASPFKETLSTQLQRGKVDAYLLTQGIEQAGKVSYQSRDTSQSRCRVEYWVVYRI</sequence>
<evidence type="ECO:0000313" key="3">
    <source>
        <dbReference type="Proteomes" id="UP001152797"/>
    </source>
</evidence>
<dbReference type="GO" id="GO:0006508">
    <property type="term" value="P:proteolysis"/>
    <property type="evidence" value="ECO:0007669"/>
    <property type="project" value="UniProtKB-KW"/>
</dbReference>